<dbReference type="AlphaFoldDB" id="A0ABC9E7P6"/>
<evidence type="ECO:0000256" key="3">
    <source>
        <dbReference type="ARBA" id="ARBA00022946"/>
    </source>
</evidence>
<keyword evidence="2" id="KW-0805">Transcription regulation</keyword>
<comment type="similarity">
    <text evidence="1">Belongs to the mTERF family.</text>
</comment>
<dbReference type="SMART" id="SM00733">
    <property type="entry name" value="Mterf"/>
    <property type="match status" value="5"/>
</dbReference>
<protein>
    <submittedName>
        <fullName evidence="4">Uncharacterized protein</fullName>
    </submittedName>
</protein>
<dbReference type="GO" id="GO:0006353">
    <property type="term" value="P:DNA-templated transcription termination"/>
    <property type="evidence" value="ECO:0007669"/>
    <property type="project" value="UniProtKB-KW"/>
</dbReference>
<accession>A0ABC9E7P6</accession>
<evidence type="ECO:0000256" key="2">
    <source>
        <dbReference type="ARBA" id="ARBA00022472"/>
    </source>
</evidence>
<dbReference type="Gene3D" id="1.25.70.10">
    <property type="entry name" value="Transcription termination factor 3, mitochondrial"/>
    <property type="match status" value="1"/>
</dbReference>
<dbReference type="InterPro" id="IPR003690">
    <property type="entry name" value="MTERF"/>
</dbReference>
<dbReference type="Pfam" id="PF02536">
    <property type="entry name" value="mTERF"/>
    <property type="match status" value="1"/>
</dbReference>
<dbReference type="EMBL" id="OZ075146">
    <property type="protein sequence ID" value="CAL5051983.1"/>
    <property type="molecule type" value="Genomic_DNA"/>
</dbReference>
<dbReference type="PANTHER" id="PTHR13068">
    <property type="entry name" value="CGI-12 PROTEIN-RELATED"/>
    <property type="match status" value="1"/>
</dbReference>
<dbReference type="FunFam" id="1.25.70.10:FF:000001">
    <property type="entry name" value="Mitochondrial transcription termination factor-like"/>
    <property type="match status" value="1"/>
</dbReference>
<evidence type="ECO:0000256" key="1">
    <source>
        <dbReference type="ARBA" id="ARBA00007692"/>
    </source>
</evidence>
<keyword evidence="2" id="KW-0806">Transcription termination</keyword>
<gene>
    <name evidence="4" type="ORF">URODEC1_LOCUS92447</name>
</gene>
<name>A0ABC9E7P6_9POAL</name>
<dbReference type="Proteomes" id="UP001497457">
    <property type="component" value="Chromosome 36b"/>
</dbReference>
<evidence type="ECO:0000313" key="5">
    <source>
        <dbReference type="Proteomes" id="UP001497457"/>
    </source>
</evidence>
<reference evidence="5" key="1">
    <citation type="submission" date="2024-06" db="EMBL/GenBank/DDBJ databases">
        <authorList>
            <person name="Ryan C."/>
        </authorList>
    </citation>
    <scope>NUCLEOTIDE SEQUENCE [LARGE SCALE GENOMIC DNA]</scope>
</reference>
<sequence>MNHLRNRLSPFLSTRRSLPTTRAPLLLLSLHRLLSATAASPSPKPFAIDEYLVSTCGLTHAQALKASKKLAHLRSPSKPDAVLAFLSALGLSRPDIAGLVAADPCFLCASVENTLAPRITELSDLGLSRAQIARLVPLARTAFRSSTIGPNLRFWLLVMGSFEKVLTTLRQKCNILGSDIEKVVKPNLALLQQYGIHACNFRNSFLPRVVTRAPEHVQAAVARIRKFGVRQDSRMFARALVVFAVHRQEKIDEKIRAFELLGWSEDNVLMAVRKMPDLLNMSKENLQRNLDFLARDVGLEIPYIVQRPVLVMYSLEGRLIPRHQLIKLLSAKGLLSDKFDLYSVFAFSEKKFLDKFMHPYKHTVPGLADAYASSCAGKVAHGTRGSAEVLLGACQ</sequence>
<keyword evidence="3" id="KW-0809">Transit peptide</keyword>
<dbReference type="InterPro" id="IPR038538">
    <property type="entry name" value="MTERF_sf"/>
</dbReference>
<dbReference type="PANTHER" id="PTHR13068:SF177">
    <property type="entry name" value="OS06G0224900 PROTEIN"/>
    <property type="match status" value="1"/>
</dbReference>
<keyword evidence="5" id="KW-1185">Reference proteome</keyword>
<keyword evidence="2" id="KW-0804">Transcription</keyword>
<organism evidence="4 5">
    <name type="scientific">Urochloa decumbens</name>
    <dbReference type="NCBI Taxonomy" id="240449"/>
    <lineage>
        <taxon>Eukaryota</taxon>
        <taxon>Viridiplantae</taxon>
        <taxon>Streptophyta</taxon>
        <taxon>Embryophyta</taxon>
        <taxon>Tracheophyta</taxon>
        <taxon>Spermatophyta</taxon>
        <taxon>Magnoliopsida</taxon>
        <taxon>Liliopsida</taxon>
        <taxon>Poales</taxon>
        <taxon>Poaceae</taxon>
        <taxon>PACMAD clade</taxon>
        <taxon>Panicoideae</taxon>
        <taxon>Panicodae</taxon>
        <taxon>Paniceae</taxon>
        <taxon>Melinidinae</taxon>
        <taxon>Urochloa</taxon>
    </lineage>
</organism>
<proteinExistence type="inferred from homology"/>
<reference evidence="4 5" key="2">
    <citation type="submission" date="2024-10" db="EMBL/GenBank/DDBJ databases">
        <authorList>
            <person name="Ryan C."/>
        </authorList>
    </citation>
    <scope>NUCLEOTIDE SEQUENCE [LARGE SCALE GENOMIC DNA]</scope>
</reference>
<evidence type="ECO:0000313" key="4">
    <source>
        <dbReference type="EMBL" id="CAL5051983.1"/>
    </source>
</evidence>